<dbReference type="Gene3D" id="3.40.50.300">
    <property type="entry name" value="P-loop containing nucleotide triphosphate hydrolases"/>
    <property type="match status" value="1"/>
</dbReference>
<dbReference type="GO" id="GO:0005524">
    <property type="term" value="F:ATP binding"/>
    <property type="evidence" value="ECO:0007669"/>
    <property type="project" value="InterPro"/>
</dbReference>
<dbReference type="Pfam" id="PF01695">
    <property type="entry name" value="IstB_IS21"/>
    <property type="match status" value="1"/>
</dbReference>
<dbReference type="PANTHER" id="PTHR30050:SF4">
    <property type="entry name" value="ATP-BINDING PROTEIN RV3427C IN INSERTION SEQUENCE-RELATED"/>
    <property type="match status" value="1"/>
</dbReference>
<proteinExistence type="predicted"/>
<dbReference type="EMBL" id="RRCF01000001">
    <property type="protein sequence ID" value="RRJ22566.1"/>
    <property type="molecule type" value="Genomic_DNA"/>
</dbReference>
<dbReference type="InterPro" id="IPR002611">
    <property type="entry name" value="IstB_ATP-bd"/>
</dbReference>
<reference evidence="2 3" key="1">
    <citation type="submission" date="2018-11" db="EMBL/GenBank/DDBJ databases">
        <title>Draft genome analysis of Rheinheimera mesophila isolated from an industrial waste site.</title>
        <authorList>
            <person name="Yu Q."/>
            <person name="Qi Y."/>
            <person name="Zhang H."/>
            <person name="Lu Y."/>
            <person name="Pu J."/>
        </authorList>
    </citation>
    <scope>NUCLEOTIDE SEQUENCE [LARGE SCALE GENOMIC DNA]</scope>
    <source>
        <strain evidence="2 3">IITR13</strain>
    </source>
</reference>
<dbReference type="AlphaFoldDB" id="A0A3P3QMX2"/>
<dbReference type="InterPro" id="IPR027417">
    <property type="entry name" value="P-loop_NTPase"/>
</dbReference>
<dbReference type="SMART" id="SM00382">
    <property type="entry name" value="AAA"/>
    <property type="match status" value="1"/>
</dbReference>
<gene>
    <name evidence="2" type="ORF">EIK76_00320</name>
</gene>
<evidence type="ECO:0000313" key="3">
    <source>
        <dbReference type="Proteomes" id="UP000276260"/>
    </source>
</evidence>
<feature type="domain" description="AAA+ ATPase" evidence="1">
    <location>
        <begin position="115"/>
        <end position="241"/>
    </location>
</feature>
<dbReference type="OrthoDB" id="5956003at2"/>
<evidence type="ECO:0000259" key="1">
    <source>
        <dbReference type="SMART" id="SM00382"/>
    </source>
</evidence>
<organism evidence="2 3">
    <name type="scientific">Rheinheimera mesophila</name>
    <dbReference type="NCBI Taxonomy" id="1547515"/>
    <lineage>
        <taxon>Bacteria</taxon>
        <taxon>Pseudomonadati</taxon>
        <taxon>Pseudomonadota</taxon>
        <taxon>Gammaproteobacteria</taxon>
        <taxon>Chromatiales</taxon>
        <taxon>Chromatiaceae</taxon>
        <taxon>Rheinheimera</taxon>
    </lineage>
</organism>
<comment type="caution">
    <text evidence="2">The sequence shown here is derived from an EMBL/GenBank/DDBJ whole genome shotgun (WGS) entry which is preliminary data.</text>
</comment>
<dbReference type="RefSeq" id="WP_052749424.1">
    <property type="nucleotide sequence ID" value="NZ_LAVS01000090.1"/>
</dbReference>
<name>A0A3P3QMX2_9GAMM</name>
<dbReference type="GO" id="GO:0006260">
    <property type="term" value="P:DNA replication"/>
    <property type="evidence" value="ECO:0007669"/>
    <property type="project" value="TreeGrafter"/>
</dbReference>
<dbReference type="SUPFAM" id="SSF52540">
    <property type="entry name" value="P-loop containing nucleoside triphosphate hydrolases"/>
    <property type="match status" value="1"/>
</dbReference>
<evidence type="ECO:0000313" key="2">
    <source>
        <dbReference type="EMBL" id="RRJ22566.1"/>
    </source>
</evidence>
<dbReference type="InterPro" id="IPR003593">
    <property type="entry name" value="AAA+_ATPase"/>
</dbReference>
<dbReference type="PANTHER" id="PTHR30050">
    <property type="entry name" value="CHROMOSOMAL REPLICATION INITIATOR PROTEIN DNAA"/>
    <property type="match status" value="1"/>
</dbReference>
<dbReference type="Proteomes" id="UP000276260">
    <property type="component" value="Unassembled WGS sequence"/>
</dbReference>
<protein>
    <submittedName>
        <fullName evidence="2">AAA family ATPase</fullName>
    </submittedName>
</protein>
<keyword evidence="3" id="KW-1185">Reference proteome</keyword>
<accession>A0A3P3QMX2</accession>
<sequence length="257" mass="28493">MNLLSFVNSIPEKPEQGNCQKHGAFDFRYQAMGDRFVVLTACSLCAAESSANQLKIDEQNAAKAAKARLERSRIEAGVSPRYAQVTFSDYRVESQDHAVALQEAMDFTRHIRSGGNGNLIFSGRVGTGKTMLASAMINELMPHKRCRLASLSSLVRELKDSWGKGASMSETMLLKHLSELDLLIIDEVGQQRGTETEILFVFDIIDGRYKNMLPTVLISNLDKTGIREAIGDRAFDRLRQDGGKVVAFNWGSMRSAI</sequence>
<dbReference type="CDD" id="cd00009">
    <property type="entry name" value="AAA"/>
    <property type="match status" value="1"/>
</dbReference>